<accession>A0A6M8FX87</accession>
<reference evidence="3" key="1">
    <citation type="submission" date="2020-07" db="EMBL/GenBank/DDBJ databases">
        <title>Nitrate ammonifying Pseudomonas campi sp. nov. isolated from German agricultural grassland.</title>
        <authorList>
            <person name="Timsy T."/>
            <person name="Ulrich A."/>
            <person name="Spanner T."/>
            <person name="Foesel B."/>
            <person name="Kolb S."/>
            <person name="Horn M.A."/>
            <person name="Behrendt U."/>
        </authorList>
    </citation>
    <scope>NUCLEOTIDE SEQUENCE</scope>
    <source>
        <strain evidence="3">S1-A32-2</strain>
    </source>
</reference>
<sequence>MQTKQLLACASLCLASSLAHSAVLYDVNFPSPPHVDGQPILIDGTPNTPSRQNMGSVQMVSNFAGQPGNWGVFNQPSCGASYDQIEFFLPAGQQKIYLSYDVQTSSLNNSDSAFSISLDSKDYGARSLNFHGGGNDIYLFNVGGKSSRFGYFTDQQLYQITIHGDVAKNLLTIAINGNQVHSSTLGSTTLTGIRMTMSPWTGAADQCSQATAAVSNIKIYEDPADLQGPPPEPMLGLELKLRPGTTDVLPASGGYIRHSRTLFNRSANDLSLSYWITTELPDGTSYPLLSPRTVQVPAGSSFSELKNFLIPAWLPAGGYKARLVVADEASGERIYADLNFSKRAE</sequence>
<feature type="signal peptide" evidence="1">
    <location>
        <begin position="1"/>
        <end position="21"/>
    </location>
</feature>
<keyword evidence="1" id="KW-0732">Signal</keyword>
<name>A0A6M8FX87_9GAMM</name>
<evidence type="ECO:0000313" key="3">
    <source>
        <dbReference type="EMBL" id="QKE65558.1"/>
    </source>
</evidence>
<evidence type="ECO:0000259" key="2">
    <source>
        <dbReference type="Pfam" id="PF22021"/>
    </source>
</evidence>
<dbReference type="KEGG" id="pcam:HNE05_20070"/>
<dbReference type="Pfam" id="PF22021">
    <property type="entry name" value="RbmA-like_FnIII"/>
    <property type="match status" value="1"/>
</dbReference>
<dbReference type="AlphaFoldDB" id="A0A6M8FX87"/>
<feature type="chain" id="PRO_5027120003" description="RbmA-like FnIII domain-containing protein" evidence="1">
    <location>
        <begin position="22"/>
        <end position="345"/>
    </location>
</feature>
<protein>
    <recommendedName>
        <fullName evidence="2">RbmA-like FnIII domain-containing protein</fullName>
    </recommendedName>
</protein>
<evidence type="ECO:0000313" key="4">
    <source>
        <dbReference type="Proteomes" id="UP000501379"/>
    </source>
</evidence>
<dbReference type="EMBL" id="CP053697">
    <property type="protein sequence ID" value="QKE65558.1"/>
    <property type="molecule type" value="Genomic_DNA"/>
</dbReference>
<organism evidence="3 4">
    <name type="scientific">Aquipseudomonas campi</name>
    <dbReference type="NCBI Taxonomy" id="2731681"/>
    <lineage>
        <taxon>Bacteria</taxon>
        <taxon>Pseudomonadati</taxon>
        <taxon>Pseudomonadota</taxon>
        <taxon>Gammaproteobacteria</taxon>
        <taxon>Pseudomonadales</taxon>
        <taxon>Pseudomonadaceae</taxon>
        <taxon>Aquipseudomonas</taxon>
    </lineage>
</organism>
<dbReference type="InterPro" id="IPR054171">
    <property type="entry name" value="RbmA-like_FnIII"/>
</dbReference>
<keyword evidence="4" id="KW-1185">Reference proteome</keyword>
<feature type="domain" description="RbmA-like FnIII" evidence="2">
    <location>
        <begin position="246"/>
        <end position="342"/>
    </location>
</feature>
<evidence type="ECO:0000256" key="1">
    <source>
        <dbReference type="SAM" id="SignalP"/>
    </source>
</evidence>
<dbReference type="Proteomes" id="UP000501379">
    <property type="component" value="Chromosome"/>
</dbReference>
<proteinExistence type="predicted"/>
<dbReference type="Gene3D" id="2.60.40.3880">
    <property type="match status" value="1"/>
</dbReference>
<gene>
    <name evidence="3" type="ORF">HNE05_20070</name>
</gene>
<dbReference type="RefSeq" id="WP_173211520.1">
    <property type="nucleotide sequence ID" value="NZ_CP053697.2"/>
</dbReference>